<evidence type="ECO:0000313" key="1">
    <source>
        <dbReference type="EMBL" id="PBK71301.1"/>
    </source>
</evidence>
<accession>A0A2H3BK84</accession>
<dbReference type="EMBL" id="KZ293424">
    <property type="protein sequence ID" value="PBK71301.1"/>
    <property type="molecule type" value="Genomic_DNA"/>
</dbReference>
<dbReference type="Proteomes" id="UP000218334">
    <property type="component" value="Unassembled WGS sequence"/>
</dbReference>
<proteinExistence type="predicted"/>
<reference evidence="2" key="1">
    <citation type="journal article" date="2017" name="Nat. Ecol. Evol.">
        <title>Genome expansion and lineage-specific genetic innovations in the forest pathogenic fungi Armillaria.</title>
        <authorList>
            <person name="Sipos G."/>
            <person name="Prasanna A.N."/>
            <person name="Walter M.C."/>
            <person name="O'Connor E."/>
            <person name="Balint B."/>
            <person name="Krizsan K."/>
            <person name="Kiss B."/>
            <person name="Hess J."/>
            <person name="Varga T."/>
            <person name="Slot J."/>
            <person name="Riley R."/>
            <person name="Boka B."/>
            <person name="Rigling D."/>
            <person name="Barry K."/>
            <person name="Lee J."/>
            <person name="Mihaltcheva S."/>
            <person name="LaButti K."/>
            <person name="Lipzen A."/>
            <person name="Waldron R."/>
            <person name="Moloney N.M."/>
            <person name="Sperisen C."/>
            <person name="Kredics L."/>
            <person name="Vagvoelgyi C."/>
            <person name="Patrignani A."/>
            <person name="Fitzpatrick D."/>
            <person name="Nagy I."/>
            <person name="Doyle S."/>
            <person name="Anderson J.B."/>
            <person name="Grigoriev I.V."/>
            <person name="Gueldener U."/>
            <person name="Muensterkoetter M."/>
            <person name="Nagy L.G."/>
        </authorList>
    </citation>
    <scope>NUCLEOTIDE SEQUENCE [LARGE SCALE GENOMIC DNA]</scope>
    <source>
        <strain evidence="2">28-4</strain>
    </source>
</reference>
<evidence type="ECO:0000313" key="2">
    <source>
        <dbReference type="Proteomes" id="UP000218334"/>
    </source>
</evidence>
<gene>
    <name evidence="1" type="ORF">ARMSODRAFT_955101</name>
</gene>
<keyword evidence="2" id="KW-1185">Reference proteome</keyword>
<organism evidence="1 2">
    <name type="scientific">Armillaria solidipes</name>
    <dbReference type="NCBI Taxonomy" id="1076256"/>
    <lineage>
        <taxon>Eukaryota</taxon>
        <taxon>Fungi</taxon>
        <taxon>Dikarya</taxon>
        <taxon>Basidiomycota</taxon>
        <taxon>Agaricomycotina</taxon>
        <taxon>Agaricomycetes</taxon>
        <taxon>Agaricomycetidae</taxon>
        <taxon>Agaricales</taxon>
        <taxon>Marasmiineae</taxon>
        <taxon>Physalacriaceae</taxon>
        <taxon>Armillaria</taxon>
    </lineage>
</organism>
<protein>
    <submittedName>
        <fullName evidence="1">Uncharacterized protein</fullName>
    </submittedName>
</protein>
<dbReference type="AlphaFoldDB" id="A0A2H3BK84"/>
<sequence>MFNEVVANRCSTAYDSPGSTVSQCRGGGFPCLKILPGFWNSSSPVDGSIYAPSATRTSLWFFISTSSPSYYCADCHKIRQHGSAEYSYFILADSD</sequence>
<name>A0A2H3BK84_9AGAR</name>